<name>A0ABN1R014_9ACTN</name>
<sequence length="180" mass="18592">MSDQYGGDDRPGPYQGAFGSPGQQPPFGGQPGSGPGPGPYGGAFGQNPYSSVPGREAVPPKQVKIAAAISLALGVLCVLLGLFMLTSAGTEIAKTLTGDPSAKGVVVAAVLISSALYLLPAFFLRHRRRWARTLLIVVAALGIAGGLTALPASILGVALHATLLYLMLQEPTKRWFQGPR</sequence>
<keyword evidence="2" id="KW-0812">Transmembrane</keyword>
<evidence type="ECO:0008006" key="5">
    <source>
        <dbReference type="Google" id="ProtNLM"/>
    </source>
</evidence>
<accession>A0ABN1R014</accession>
<comment type="caution">
    <text evidence="3">The sequence shown here is derived from an EMBL/GenBank/DDBJ whole genome shotgun (WGS) entry which is preliminary data.</text>
</comment>
<feature type="transmembrane region" description="Helical" evidence="2">
    <location>
        <begin position="105"/>
        <end position="123"/>
    </location>
</feature>
<dbReference type="SUPFAM" id="SSF103473">
    <property type="entry name" value="MFS general substrate transporter"/>
    <property type="match status" value="1"/>
</dbReference>
<keyword evidence="2" id="KW-1133">Transmembrane helix</keyword>
<protein>
    <recommendedName>
        <fullName evidence="5">Integral membrane protein</fullName>
    </recommendedName>
</protein>
<feature type="region of interest" description="Disordered" evidence="1">
    <location>
        <begin position="1"/>
        <end position="46"/>
    </location>
</feature>
<gene>
    <name evidence="3" type="ORF">GCM10009554_49060</name>
</gene>
<evidence type="ECO:0000256" key="2">
    <source>
        <dbReference type="SAM" id="Phobius"/>
    </source>
</evidence>
<feature type="transmembrane region" description="Helical" evidence="2">
    <location>
        <begin position="65"/>
        <end position="85"/>
    </location>
</feature>
<dbReference type="EMBL" id="BAAAHK010000013">
    <property type="protein sequence ID" value="GAA0949899.1"/>
    <property type="molecule type" value="Genomic_DNA"/>
</dbReference>
<keyword evidence="4" id="KW-1185">Reference proteome</keyword>
<organism evidence="3 4">
    <name type="scientific">Kribbella koreensis</name>
    <dbReference type="NCBI Taxonomy" id="57909"/>
    <lineage>
        <taxon>Bacteria</taxon>
        <taxon>Bacillati</taxon>
        <taxon>Actinomycetota</taxon>
        <taxon>Actinomycetes</taxon>
        <taxon>Propionibacteriales</taxon>
        <taxon>Kribbellaceae</taxon>
        <taxon>Kribbella</taxon>
    </lineage>
</organism>
<evidence type="ECO:0000313" key="4">
    <source>
        <dbReference type="Proteomes" id="UP001500542"/>
    </source>
</evidence>
<dbReference type="Proteomes" id="UP001500542">
    <property type="component" value="Unassembled WGS sequence"/>
</dbReference>
<evidence type="ECO:0000256" key="1">
    <source>
        <dbReference type="SAM" id="MobiDB-lite"/>
    </source>
</evidence>
<dbReference type="RefSeq" id="WP_343974504.1">
    <property type="nucleotide sequence ID" value="NZ_BAAAHK010000013.1"/>
</dbReference>
<proteinExistence type="predicted"/>
<feature type="compositionally biased region" description="Low complexity" evidence="1">
    <location>
        <begin position="15"/>
        <end position="27"/>
    </location>
</feature>
<dbReference type="InterPro" id="IPR036259">
    <property type="entry name" value="MFS_trans_sf"/>
</dbReference>
<feature type="compositionally biased region" description="Gly residues" evidence="1">
    <location>
        <begin position="29"/>
        <end position="44"/>
    </location>
</feature>
<feature type="transmembrane region" description="Helical" evidence="2">
    <location>
        <begin position="135"/>
        <end position="168"/>
    </location>
</feature>
<reference evidence="3 4" key="1">
    <citation type="journal article" date="2019" name="Int. J. Syst. Evol. Microbiol.">
        <title>The Global Catalogue of Microorganisms (GCM) 10K type strain sequencing project: providing services to taxonomists for standard genome sequencing and annotation.</title>
        <authorList>
            <consortium name="The Broad Institute Genomics Platform"/>
            <consortium name="The Broad Institute Genome Sequencing Center for Infectious Disease"/>
            <person name="Wu L."/>
            <person name="Ma J."/>
        </authorList>
    </citation>
    <scope>NUCLEOTIDE SEQUENCE [LARGE SCALE GENOMIC DNA]</scope>
    <source>
        <strain evidence="3 4">JCM 10977</strain>
    </source>
</reference>
<keyword evidence="2" id="KW-0472">Membrane</keyword>
<evidence type="ECO:0000313" key="3">
    <source>
        <dbReference type="EMBL" id="GAA0949899.1"/>
    </source>
</evidence>